<keyword evidence="3 15" id="KW-0808">Transferase</keyword>
<dbReference type="Pfam" id="PF10509">
    <property type="entry name" value="GalKase_gal_bdg"/>
    <property type="match status" value="1"/>
</dbReference>
<dbReference type="PROSITE" id="PS00627">
    <property type="entry name" value="GHMP_KINASES_ATP"/>
    <property type="match status" value="1"/>
</dbReference>
<evidence type="ECO:0000313" key="15">
    <source>
        <dbReference type="EMBL" id="CAA9247474.1"/>
    </source>
</evidence>
<dbReference type="FunFam" id="3.30.70.890:FF:000001">
    <property type="entry name" value="Galactokinase"/>
    <property type="match status" value="1"/>
</dbReference>
<keyword evidence="10" id="KW-0119">Carbohydrate metabolism</keyword>
<dbReference type="GO" id="GO:0005829">
    <property type="term" value="C:cytosol"/>
    <property type="evidence" value="ECO:0007669"/>
    <property type="project" value="TreeGrafter"/>
</dbReference>
<evidence type="ECO:0000256" key="8">
    <source>
        <dbReference type="ARBA" id="ARBA00022842"/>
    </source>
</evidence>
<gene>
    <name evidence="15" type="ORF">AVDCRST_MAG93-1591</name>
</gene>
<evidence type="ECO:0000256" key="7">
    <source>
        <dbReference type="ARBA" id="ARBA00022840"/>
    </source>
</evidence>
<dbReference type="PANTHER" id="PTHR10457">
    <property type="entry name" value="MEVALONATE KINASE/GALACTOKINASE"/>
    <property type="match status" value="1"/>
</dbReference>
<evidence type="ECO:0000259" key="12">
    <source>
        <dbReference type="Pfam" id="PF00288"/>
    </source>
</evidence>
<dbReference type="GO" id="GO:0006012">
    <property type="term" value="P:galactose metabolic process"/>
    <property type="evidence" value="ECO:0007669"/>
    <property type="project" value="UniProtKB-UniRule"/>
</dbReference>
<feature type="domain" description="GHMP kinase N-terminal" evidence="12">
    <location>
        <begin position="95"/>
        <end position="179"/>
    </location>
</feature>
<dbReference type="EC" id="2.7.1.6" evidence="11"/>
<dbReference type="AlphaFoldDB" id="A0A6J4ICX0"/>
<comment type="similarity">
    <text evidence="1">Belongs to the GHMP kinase family. GalK subfamily.</text>
</comment>
<dbReference type="PRINTS" id="PR00473">
    <property type="entry name" value="GALCTOKINASE"/>
</dbReference>
<dbReference type="GO" id="GO:0004335">
    <property type="term" value="F:galactokinase activity"/>
    <property type="evidence" value="ECO:0007669"/>
    <property type="project" value="UniProtKB-UniRule"/>
</dbReference>
<dbReference type="PRINTS" id="PR00959">
    <property type="entry name" value="MEVGALKINASE"/>
</dbReference>
<protein>
    <recommendedName>
        <fullName evidence="11">Galactokinase</fullName>
        <ecNumber evidence="11">2.7.1.6</ecNumber>
    </recommendedName>
</protein>
<evidence type="ECO:0000259" key="13">
    <source>
        <dbReference type="Pfam" id="PF08544"/>
    </source>
</evidence>
<evidence type="ECO:0000256" key="10">
    <source>
        <dbReference type="ARBA" id="ARBA00023277"/>
    </source>
</evidence>
<dbReference type="InterPro" id="IPR020568">
    <property type="entry name" value="Ribosomal_Su5_D2-typ_SF"/>
</dbReference>
<keyword evidence="2" id="KW-0963">Cytoplasm</keyword>
<keyword evidence="8" id="KW-0460">Magnesium</keyword>
<dbReference type="GO" id="GO:0046872">
    <property type="term" value="F:metal ion binding"/>
    <property type="evidence" value="ECO:0007669"/>
    <property type="project" value="UniProtKB-KW"/>
</dbReference>
<dbReference type="Pfam" id="PF00288">
    <property type="entry name" value="GHMP_kinases_N"/>
    <property type="match status" value="1"/>
</dbReference>
<dbReference type="InterPro" id="IPR006206">
    <property type="entry name" value="Mevalonate/galactokinase"/>
</dbReference>
<dbReference type="PIRSF" id="PIRSF000530">
    <property type="entry name" value="Galactokinase"/>
    <property type="match status" value="1"/>
</dbReference>
<dbReference type="FunFam" id="3.30.230.10:FF:000017">
    <property type="entry name" value="Galactokinase"/>
    <property type="match status" value="1"/>
</dbReference>
<dbReference type="Pfam" id="PF08544">
    <property type="entry name" value="GHMP_kinases_C"/>
    <property type="match status" value="1"/>
</dbReference>
<evidence type="ECO:0000256" key="4">
    <source>
        <dbReference type="ARBA" id="ARBA00022723"/>
    </source>
</evidence>
<sequence>MPTLQLRLARGFSEHFGGVPDLVARAPARVNLIGEHTDYNDGFALPVAIGAETRVALRRRGDGQIRVAALDFEEEDAFVPSSDLGKAALGGWRDYIRGTVAILAKAGVHTPGLDIAVAGDVPMGTGLSSSASLEIALATAVLASVGRREDPKRVALWGQAAENDFVGMRCGNLDQLASAATTEGAALLIDCRSLDLRPIKMPPDAAIMIVQSGVVRGLVEGHYNDRRRQCEEAAARVGVPALRDADLAMLEAAANDVDPVVIQRARHVITENDRTLAAAKELELGNLQIVGALMRESHASQRDDFAITVPHTDRLAEIMSQAIGENGGARQTGGGFGGAVVGLMGNDRVEAVREQVLSEYRTPSGELPDIRIERACSGASVESSS</sequence>
<dbReference type="InterPro" id="IPR014721">
    <property type="entry name" value="Ribsml_uS5_D2-typ_fold_subgr"/>
</dbReference>
<evidence type="ECO:0000256" key="9">
    <source>
        <dbReference type="ARBA" id="ARBA00023144"/>
    </source>
</evidence>
<evidence type="ECO:0000256" key="3">
    <source>
        <dbReference type="ARBA" id="ARBA00022679"/>
    </source>
</evidence>
<evidence type="ECO:0000256" key="1">
    <source>
        <dbReference type="ARBA" id="ARBA00006566"/>
    </source>
</evidence>
<evidence type="ECO:0000256" key="6">
    <source>
        <dbReference type="ARBA" id="ARBA00022777"/>
    </source>
</evidence>
<dbReference type="InterPro" id="IPR000705">
    <property type="entry name" value="Galactokinase"/>
</dbReference>
<dbReference type="InterPro" id="IPR019539">
    <property type="entry name" value="GalKase_N"/>
</dbReference>
<dbReference type="Gene3D" id="3.30.70.890">
    <property type="entry name" value="GHMP kinase, C-terminal domain"/>
    <property type="match status" value="1"/>
</dbReference>
<keyword evidence="4" id="KW-0479">Metal-binding</keyword>
<dbReference type="InterPro" id="IPR036554">
    <property type="entry name" value="GHMP_kinase_C_sf"/>
</dbReference>
<keyword evidence="9" id="KW-0299">Galactose metabolism</keyword>
<name>A0A6J4ICX0_9CHLR</name>
<evidence type="ECO:0000259" key="14">
    <source>
        <dbReference type="Pfam" id="PF10509"/>
    </source>
</evidence>
<reference evidence="15" key="1">
    <citation type="submission" date="2020-02" db="EMBL/GenBank/DDBJ databases">
        <authorList>
            <person name="Meier V. D."/>
        </authorList>
    </citation>
    <scope>NUCLEOTIDE SEQUENCE</scope>
    <source>
        <strain evidence="15">AVDCRST_MAG93</strain>
    </source>
</reference>
<evidence type="ECO:0000256" key="11">
    <source>
        <dbReference type="NCBIfam" id="TIGR00131"/>
    </source>
</evidence>
<keyword evidence="6 15" id="KW-0418">Kinase</keyword>
<dbReference type="NCBIfam" id="TIGR00131">
    <property type="entry name" value="gal_kin"/>
    <property type="match status" value="1"/>
</dbReference>
<dbReference type="SUPFAM" id="SSF54211">
    <property type="entry name" value="Ribosomal protein S5 domain 2-like"/>
    <property type="match status" value="1"/>
</dbReference>
<keyword evidence="5" id="KW-0547">Nucleotide-binding</keyword>
<evidence type="ECO:0000256" key="2">
    <source>
        <dbReference type="ARBA" id="ARBA00022490"/>
    </source>
</evidence>
<keyword evidence="7" id="KW-0067">ATP-binding</keyword>
<feature type="domain" description="GHMP kinase C-terminal" evidence="13">
    <location>
        <begin position="279"/>
        <end position="360"/>
    </location>
</feature>
<dbReference type="GO" id="GO:0005524">
    <property type="term" value="F:ATP binding"/>
    <property type="evidence" value="ECO:0007669"/>
    <property type="project" value="UniProtKB-UniRule"/>
</dbReference>
<accession>A0A6J4ICX0</accession>
<dbReference type="SUPFAM" id="SSF55060">
    <property type="entry name" value="GHMP Kinase, C-terminal domain"/>
    <property type="match status" value="1"/>
</dbReference>
<evidence type="ECO:0000256" key="5">
    <source>
        <dbReference type="ARBA" id="ARBA00022741"/>
    </source>
</evidence>
<dbReference type="EMBL" id="CADCTR010000538">
    <property type="protein sequence ID" value="CAA9247474.1"/>
    <property type="molecule type" value="Genomic_DNA"/>
</dbReference>
<dbReference type="InterPro" id="IPR006204">
    <property type="entry name" value="GHMP_kinase_N_dom"/>
</dbReference>
<dbReference type="InterPro" id="IPR006203">
    <property type="entry name" value="GHMP_knse_ATP-bd_CS"/>
</dbReference>
<feature type="domain" description="Galactokinase N-terminal" evidence="14">
    <location>
        <begin position="12"/>
        <end position="59"/>
    </location>
</feature>
<dbReference type="Gene3D" id="3.30.230.10">
    <property type="match status" value="1"/>
</dbReference>
<dbReference type="PANTHER" id="PTHR10457:SF7">
    <property type="entry name" value="GALACTOKINASE-RELATED"/>
    <property type="match status" value="1"/>
</dbReference>
<dbReference type="InterPro" id="IPR013750">
    <property type="entry name" value="GHMP_kinase_C_dom"/>
</dbReference>
<organism evidence="15">
    <name type="scientific">uncultured Chloroflexia bacterium</name>
    <dbReference type="NCBI Taxonomy" id="1672391"/>
    <lineage>
        <taxon>Bacteria</taxon>
        <taxon>Bacillati</taxon>
        <taxon>Chloroflexota</taxon>
        <taxon>Chloroflexia</taxon>
        <taxon>environmental samples</taxon>
    </lineage>
</organism>
<proteinExistence type="inferred from homology"/>